<dbReference type="InterPro" id="IPR050743">
    <property type="entry name" value="2-oxoacid_DH_E2_comp"/>
</dbReference>
<dbReference type="GO" id="GO:0031405">
    <property type="term" value="F:lipoic acid binding"/>
    <property type="evidence" value="ECO:0007669"/>
    <property type="project" value="TreeGrafter"/>
</dbReference>
<evidence type="ECO:0000256" key="3">
    <source>
        <dbReference type="ARBA" id="ARBA00011484"/>
    </source>
</evidence>
<dbReference type="SUPFAM" id="SSF51230">
    <property type="entry name" value="Single hybrid motif"/>
    <property type="match status" value="1"/>
</dbReference>
<evidence type="ECO:0000256" key="8">
    <source>
        <dbReference type="ARBA" id="ARBA00048370"/>
    </source>
</evidence>
<dbReference type="InterPro" id="IPR011053">
    <property type="entry name" value="Single_hybrid_motif"/>
</dbReference>
<dbReference type="CDD" id="cd06849">
    <property type="entry name" value="lipoyl_domain"/>
    <property type="match status" value="1"/>
</dbReference>
<dbReference type="InterPro" id="IPR023213">
    <property type="entry name" value="CAT-like_dom_sf"/>
</dbReference>
<feature type="compositionally biased region" description="Basic and acidic residues" evidence="10">
    <location>
        <begin position="84"/>
        <end position="108"/>
    </location>
</feature>
<dbReference type="KEGG" id="slz:B5P37_09540"/>
<dbReference type="Pfam" id="PF00364">
    <property type="entry name" value="Biotin_lipoyl"/>
    <property type="match status" value="1"/>
</dbReference>
<evidence type="ECO:0000259" key="12">
    <source>
        <dbReference type="PROSITE" id="PS51826"/>
    </source>
</evidence>
<dbReference type="Gene3D" id="3.30.559.10">
    <property type="entry name" value="Chloramphenicol acetyltransferase-like domain"/>
    <property type="match status" value="1"/>
</dbReference>
<dbReference type="Pfam" id="PF00198">
    <property type="entry name" value="2-oxoacid_dh"/>
    <property type="match status" value="1"/>
</dbReference>
<accession>A0AAC9RUS6</accession>
<comment type="cofactor">
    <cofactor evidence="1 9">
        <name>(R)-lipoate</name>
        <dbReference type="ChEBI" id="CHEBI:83088"/>
    </cofactor>
</comment>
<dbReference type="InterPro" id="IPR004167">
    <property type="entry name" value="PSBD"/>
</dbReference>
<dbReference type="InterPro" id="IPR000089">
    <property type="entry name" value="Biotin_lipoyl"/>
</dbReference>
<evidence type="ECO:0000259" key="11">
    <source>
        <dbReference type="PROSITE" id="PS50968"/>
    </source>
</evidence>
<dbReference type="InterPro" id="IPR001078">
    <property type="entry name" value="2-oxoacid_DH_actylTfrase"/>
</dbReference>
<dbReference type="Proteomes" id="UP000242864">
    <property type="component" value="Chromosome"/>
</dbReference>
<evidence type="ECO:0000256" key="5">
    <source>
        <dbReference type="ARBA" id="ARBA00022823"/>
    </source>
</evidence>
<evidence type="ECO:0000313" key="13">
    <source>
        <dbReference type="EMBL" id="ARJ51534.1"/>
    </source>
</evidence>
<dbReference type="PROSITE" id="PS51826">
    <property type="entry name" value="PSBD"/>
    <property type="match status" value="1"/>
</dbReference>
<keyword evidence="14" id="KW-1185">Reference proteome</keyword>
<dbReference type="EC" id="2.3.1.-" evidence="9"/>
<dbReference type="AlphaFoldDB" id="A0AAC9RUS6"/>
<evidence type="ECO:0000256" key="7">
    <source>
        <dbReference type="ARBA" id="ARBA00025211"/>
    </source>
</evidence>
<feature type="domain" description="Peripheral subunit-binding (PSBD)" evidence="12">
    <location>
        <begin position="127"/>
        <end position="164"/>
    </location>
</feature>
<dbReference type="FunFam" id="3.30.559.10:FF:000007">
    <property type="entry name" value="Dihydrolipoamide acetyltransferase component of pyruvate dehydrogenase complex"/>
    <property type="match status" value="1"/>
</dbReference>
<dbReference type="PANTHER" id="PTHR43178:SF5">
    <property type="entry name" value="LIPOAMIDE ACYLTRANSFERASE COMPONENT OF BRANCHED-CHAIN ALPHA-KETO ACID DEHYDROGENASE COMPLEX, MITOCHONDRIAL"/>
    <property type="match status" value="1"/>
</dbReference>
<dbReference type="SUPFAM" id="SSF47005">
    <property type="entry name" value="Peripheral subunit-binding domain of 2-oxo acid dehydrogenase complex"/>
    <property type="match status" value="1"/>
</dbReference>
<dbReference type="PANTHER" id="PTHR43178">
    <property type="entry name" value="DIHYDROLIPOAMIDE ACETYLTRANSFERASE COMPONENT OF PYRUVATE DEHYDROGENASE COMPLEX"/>
    <property type="match status" value="1"/>
</dbReference>
<feature type="region of interest" description="Disordered" evidence="10">
    <location>
        <begin position="171"/>
        <end position="191"/>
    </location>
</feature>
<gene>
    <name evidence="13" type="ORF">B5P37_09540</name>
</gene>
<keyword evidence="6 9" id="KW-0012">Acyltransferase</keyword>
<comment type="similarity">
    <text evidence="2 9">Belongs to the 2-oxoacid dehydrogenase family.</text>
</comment>
<evidence type="ECO:0000313" key="14">
    <source>
        <dbReference type="Proteomes" id="UP000242864"/>
    </source>
</evidence>
<evidence type="ECO:0000256" key="4">
    <source>
        <dbReference type="ARBA" id="ARBA00022679"/>
    </source>
</evidence>
<dbReference type="Pfam" id="PF02817">
    <property type="entry name" value="E3_binding"/>
    <property type="match status" value="1"/>
</dbReference>
<feature type="region of interest" description="Disordered" evidence="10">
    <location>
        <begin position="83"/>
        <end position="124"/>
    </location>
</feature>
<reference evidence="13 14" key="1">
    <citation type="submission" date="2017-04" db="EMBL/GenBank/DDBJ databases">
        <authorList>
            <person name="Veseli I.A."/>
            <person name="Tang C."/>
            <person name="Pombert J.-F."/>
        </authorList>
    </citation>
    <scope>NUCLEOTIDE SEQUENCE [LARGE SCALE GENOMIC DNA]</scope>
    <source>
        <strain evidence="13 14">ATCC 700373</strain>
    </source>
</reference>
<comment type="subunit">
    <text evidence="3">Forms a 24-polypeptide structural core with octahedral symmetry.</text>
</comment>
<dbReference type="Gene3D" id="4.10.320.10">
    <property type="entry name" value="E3-binding domain"/>
    <property type="match status" value="1"/>
</dbReference>
<organism evidence="13 14">
    <name type="scientific">Staphylococcus lutrae</name>
    <dbReference type="NCBI Taxonomy" id="155085"/>
    <lineage>
        <taxon>Bacteria</taxon>
        <taxon>Bacillati</taxon>
        <taxon>Bacillota</taxon>
        <taxon>Bacilli</taxon>
        <taxon>Bacillales</taxon>
        <taxon>Staphylococcaceae</taxon>
        <taxon>Staphylococcus</taxon>
    </lineage>
</organism>
<dbReference type="SUPFAM" id="SSF52777">
    <property type="entry name" value="CoA-dependent acyltransferases"/>
    <property type="match status" value="1"/>
</dbReference>
<dbReference type="PROSITE" id="PS00189">
    <property type="entry name" value="LIPOYL"/>
    <property type="match status" value="1"/>
</dbReference>
<dbReference type="GO" id="GO:0004742">
    <property type="term" value="F:dihydrolipoyllysine-residue acetyltransferase activity"/>
    <property type="evidence" value="ECO:0007669"/>
    <property type="project" value="UniProtKB-EC"/>
</dbReference>
<dbReference type="InterPro" id="IPR003016">
    <property type="entry name" value="2-oxoA_DH_lipoyl-BS"/>
</dbReference>
<proteinExistence type="inferred from homology"/>
<dbReference type="EMBL" id="CP020773">
    <property type="protein sequence ID" value="ARJ51534.1"/>
    <property type="molecule type" value="Genomic_DNA"/>
</dbReference>
<name>A0AAC9RUS6_9STAP</name>
<dbReference type="RefSeq" id="WP_085237996.1">
    <property type="nucleotide sequence ID" value="NZ_CP020773.1"/>
</dbReference>
<protein>
    <recommendedName>
        <fullName evidence="9">Dihydrolipoamide acetyltransferase component of pyruvate dehydrogenase complex</fullName>
        <ecNumber evidence="9">2.3.1.-</ecNumber>
    </recommendedName>
</protein>
<feature type="domain" description="Lipoyl-binding" evidence="11">
    <location>
        <begin position="2"/>
        <end position="77"/>
    </location>
</feature>
<dbReference type="Gene3D" id="2.40.50.100">
    <property type="match status" value="1"/>
</dbReference>
<keyword evidence="5 9" id="KW-0450">Lipoyl</keyword>
<sequence length="431" mass="46781">MAFEFRLPDIGEGIHEGEIVKWFVKAGDTIEEDDILCEVQNDKSVVEIPSPVSGTVLEVLVDEGTVSVVGDVIVKIDAPDAEEMEFKGGHHDNASEKAEEAPKEEVKQEAAPATQEAVEVDENRQIKAMPSVRKYARDNQVNIKAVNGTGKNGRITKEDVDAYLNGGGQEVTSAQETASTDSSEGSAATTAAISTEGDFPETTEKISAMRKAIAKAMVNSKHTAPHVTLMDEIDVQELWDHRKKFKEIAAEQGTKLTFLPYVVKALVSALKKYPALNTSFNEEAGEVVHKHYWNIGIAADTERGLLVPVIKHADRKSMFQISDEINELAVKAREGKLTSDEMKGATCTISNIGSAGGQWFTPVINHPEVAILGIGRIAQKPIVKDGEIIAAPVLALSLSFDHRQIDGATGQNAMNHIKRLLNNPELLLMEG</sequence>
<evidence type="ECO:0000256" key="9">
    <source>
        <dbReference type="RuleBase" id="RU003423"/>
    </source>
</evidence>
<evidence type="ECO:0000256" key="1">
    <source>
        <dbReference type="ARBA" id="ARBA00001938"/>
    </source>
</evidence>
<evidence type="ECO:0000256" key="6">
    <source>
        <dbReference type="ARBA" id="ARBA00023315"/>
    </source>
</evidence>
<dbReference type="GO" id="GO:0005737">
    <property type="term" value="C:cytoplasm"/>
    <property type="evidence" value="ECO:0007669"/>
    <property type="project" value="TreeGrafter"/>
</dbReference>
<comment type="function">
    <text evidence="7">The pyruvate dehydrogenase complex catalyzes the overall conversion of pyruvate to acetyl-CoA and CO(2). It contains multiple copies of three enzymatic components: pyruvate dehydrogenase (E1), dihydrolipoamide acetyltransferase (E2) and lipoamide dehydrogenase (E3).</text>
</comment>
<evidence type="ECO:0000256" key="2">
    <source>
        <dbReference type="ARBA" id="ARBA00007317"/>
    </source>
</evidence>
<dbReference type="PROSITE" id="PS50968">
    <property type="entry name" value="BIOTINYL_LIPOYL"/>
    <property type="match status" value="1"/>
</dbReference>
<dbReference type="InterPro" id="IPR036625">
    <property type="entry name" value="E3-bd_dom_sf"/>
</dbReference>
<comment type="catalytic activity">
    <reaction evidence="8">
        <text>N(6)-[(R)-dihydrolipoyl]-L-lysyl-[protein] + acetyl-CoA = N(6)-[(R)-S(8)-acetyldihydrolipoyl]-L-lysyl-[protein] + CoA</text>
        <dbReference type="Rhea" id="RHEA:17017"/>
        <dbReference type="Rhea" id="RHEA-COMP:10475"/>
        <dbReference type="Rhea" id="RHEA-COMP:10478"/>
        <dbReference type="ChEBI" id="CHEBI:57287"/>
        <dbReference type="ChEBI" id="CHEBI:57288"/>
        <dbReference type="ChEBI" id="CHEBI:83100"/>
        <dbReference type="ChEBI" id="CHEBI:83111"/>
        <dbReference type="EC" id="2.3.1.12"/>
    </reaction>
</comment>
<evidence type="ECO:0000256" key="10">
    <source>
        <dbReference type="SAM" id="MobiDB-lite"/>
    </source>
</evidence>
<keyword evidence="4 9" id="KW-0808">Transferase</keyword>